<reference evidence="2" key="1">
    <citation type="journal article" date="2018" name="Algal Res.">
        <title>Characterization of plant carbon substrate utilization by Auxenochlorella protothecoides.</title>
        <authorList>
            <person name="Vogler B.W."/>
            <person name="Starkenburg S.R."/>
            <person name="Sudasinghe N."/>
            <person name="Schambach J.Y."/>
            <person name="Rollin J.A."/>
            <person name="Pattathil S."/>
            <person name="Barry A.N."/>
        </authorList>
    </citation>
    <scope>NUCLEOTIDE SEQUENCE [LARGE SCALE GENOMIC DNA]</scope>
    <source>
        <strain evidence="2">UTEX 25</strain>
    </source>
</reference>
<proteinExistence type="predicted"/>
<gene>
    <name evidence="1" type="ORF">APUTEX25_004030</name>
</gene>
<name>A0A3M7L6T4_AUXPR</name>
<evidence type="ECO:0000313" key="1">
    <source>
        <dbReference type="EMBL" id="RMZ57196.1"/>
    </source>
</evidence>
<comment type="caution">
    <text evidence="1">The sequence shown here is derived from an EMBL/GenBank/DDBJ whole genome shotgun (WGS) entry which is preliminary data.</text>
</comment>
<protein>
    <submittedName>
        <fullName evidence="1">Uncharacterized protein</fullName>
    </submittedName>
</protein>
<feature type="non-terminal residue" evidence="1">
    <location>
        <position position="1"/>
    </location>
</feature>
<dbReference type="AlphaFoldDB" id="A0A3M7L6T4"/>
<organism evidence="1 2">
    <name type="scientific">Auxenochlorella protothecoides</name>
    <name type="common">Green microalga</name>
    <name type="synonym">Chlorella protothecoides</name>
    <dbReference type="NCBI Taxonomy" id="3075"/>
    <lineage>
        <taxon>Eukaryota</taxon>
        <taxon>Viridiplantae</taxon>
        <taxon>Chlorophyta</taxon>
        <taxon>core chlorophytes</taxon>
        <taxon>Trebouxiophyceae</taxon>
        <taxon>Chlorellales</taxon>
        <taxon>Chlorellaceae</taxon>
        <taxon>Auxenochlorella</taxon>
    </lineage>
</organism>
<sequence length="253" mass="28085">GPFTIADIVAAKATVHCTYYNKPLTQATIPTECVSDFLHGEGRMFRKSFHRQAHPATQVRIRSTSNGRPHTFTVKQLRQDSKKSIVFYPDIGHLAHSDAAFHWLRLSQWAVDLVESLPTINPAFRNPSIVASLKAFLLIAMGLGNRVHNGSAALLRHERVEGIQKWLRVIIDRMGQDWMPSCVFIDASAAEYSAISQAAKDVALETAKARVEAVLTDASVPPGLADHFRGQWVDKFPLSRLDKQLSHDKPDGA</sequence>
<dbReference type="EMBL" id="QOKY01000128">
    <property type="protein sequence ID" value="RMZ57196.1"/>
    <property type="molecule type" value="Genomic_DNA"/>
</dbReference>
<evidence type="ECO:0000313" key="2">
    <source>
        <dbReference type="Proteomes" id="UP000279271"/>
    </source>
</evidence>
<dbReference type="Proteomes" id="UP000279271">
    <property type="component" value="Unassembled WGS sequence"/>
</dbReference>
<accession>A0A3M7L6T4</accession>